<dbReference type="AlphaFoldDB" id="A0A392TUL3"/>
<comment type="caution">
    <text evidence="1">The sequence shown here is derived from an EMBL/GenBank/DDBJ whole genome shotgun (WGS) entry which is preliminary data.</text>
</comment>
<keyword evidence="2" id="KW-1185">Reference proteome</keyword>
<evidence type="ECO:0000313" key="2">
    <source>
        <dbReference type="Proteomes" id="UP000265520"/>
    </source>
</evidence>
<sequence length="73" mass="8198">MHLKFGLEPKNLFVKKDVLENSGFESFKAEVNDKLSAQQAQISEIVENQKIMAAKQDDMSADFKAILAILSQK</sequence>
<protein>
    <submittedName>
        <fullName evidence="1">Uncharacterized protein</fullName>
    </submittedName>
</protein>
<accession>A0A392TUL3</accession>
<dbReference type="EMBL" id="LXQA010638698">
    <property type="protein sequence ID" value="MCI63525.1"/>
    <property type="molecule type" value="Genomic_DNA"/>
</dbReference>
<organism evidence="1 2">
    <name type="scientific">Trifolium medium</name>
    <dbReference type="NCBI Taxonomy" id="97028"/>
    <lineage>
        <taxon>Eukaryota</taxon>
        <taxon>Viridiplantae</taxon>
        <taxon>Streptophyta</taxon>
        <taxon>Embryophyta</taxon>
        <taxon>Tracheophyta</taxon>
        <taxon>Spermatophyta</taxon>
        <taxon>Magnoliopsida</taxon>
        <taxon>eudicotyledons</taxon>
        <taxon>Gunneridae</taxon>
        <taxon>Pentapetalae</taxon>
        <taxon>rosids</taxon>
        <taxon>fabids</taxon>
        <taxon>Fabales</taxon>
        <taxon>Fabaceae</taxon>
        <taxon>Papilionoideae</taxon>
        <taxon>50 kb inversion clade</taxon>
        <taxon>NPAAA clade</taxon>
        <taxon>Hologalegina</taxon>
        <taxon>IRL clade</taxon>
        <taxon>Trifolieae</taxon>
        <taxon>Trifolium</taxon>
    </lineage>
</organism>
<reference evidence="1 2" key="1">
    <citation type="journal article" date="2018" name="Front. Plant Sci.">
        <title>Red Clover (Trifolium pratense) and Zigzag Clover (T. medium) - A Picture of Genomic Similarities and Differences.</title>
        <authorList>
            <person name="Dluhosova J."/>
            <person name="Istvanek J."/>
            <person name="Nedelnik J."/>
            <person name="Repkova J."/>
        </authorList>
    </citation>
    <scope>NUCLEOTIDE SEQUENCE [LARGE SCALE GENOMIC DNA]</scope>
    <source>
        <strain evidence="2">cv. 10/8</strain>
        <tissue evidence="1">Leaf</tissue>
    </source>
</reference>
<evidence type="ECO:0000313" key="1">
    <source>
        <dbReference type="EMBL" id="MCI63525.1"/>
    </source>
</evidence>
<proteinExistence type="predicted"/>
<name>A0A392TUL3_9FABA</name>
<dbReference type="Proteomes" id="UP000265520">
    <property type="component" value="Unassembled WGS sequence"/>
</dbReference>